<dbReference type="InterPro" id="IPR029044">
    <property type="entry name" value="Nucleotide-diphossugar_trans"/>
</dbReference>
<dbReference type="CDD" id="cd00761">
    <property type="entry name" value="Glyco_tranf_GTA_type"/>
    <property type="match status" value="1"/>
</dbReference>
<name>A0A5C0B2F1_9BURK</name>
<dbReference type="AlphaFoldDB" id="A0A5C0B2F1"/>
<reference evidence="1 2" key="1">
    <citation type="submission" date="2019-08" db="EMBL/GenBank/DDBJ databases">
        <title>Amphibian skin-associated Pigmentiphaga: genome sequence and occurrence across geography and hosts.</title>
        <authorList>
            <person name="Bletz M.C."/>
            <person name="Bunk B."/>
            <person name="Sproeer C."/>
            <person name="Biwer P."/>
            <person name="Reiter S."/>
            <person name="Rabemananjara F.C.E."/>
            <person name="Schulz S."/>
            <person name="Overmann J."/>
            <person name="Vences M."/>
        </authorList>
    </citation>
    <scope>NUCLEOTIDE SEQUENCE [LARGE SCALE GENOMIC DNA]</scope>
    <source>
        <strain evidence="1 2">Mada1488</strain>
    </source>
</reference>
<evidence type="ECO:0000313" key="2">
    <source>
        <dbReference type="Proteomes" id="UP000325161"/>
    </source>
</evidence>
<dbReference type="SUPFAM" id="SSF53448">
    <property type="entry name" value="Nucleotide-diphospho-sugar transferases"/>
    <property type="match status" value="1"/>
</dbReference>
<dbReference type="KEGG" id="pacr:FXN63_20320"/>
<accession>A0A5C0B2F1</accession>
<proteinExistence type="predicted"/>
<dbReference type="OrthoDB" id="5379371at2"/>
<gene>
    <name evidence="1" type="ORF">FXN63_20320</name>
</gene>
<dbReference type="EMBL" id="CP043046">
    <property type="protein sequence ID" value="QEI07923.1"/>
    <property type="molecule type" value="Genomic_DNA"/>
</dbReference>
<keyword evidence="2" id="KW-1185">Reference proteome</keyword>
<sequence length="354" mass="40258">MSEAVLAAIRNARNGPPKYPHRVAAQISMYPMDFRHVEHLLAHQIRVWGPMVDRIVVTVDTHRSKAGRYRGTHFDDYLNRLRELVADIATHCPTLDMHEVDYSNKARREVAQAFFGEDDIPVKAWDGGPFYAYFYGMYHARSRYIVHFDSDMLFGGGSTRWVEEAIGVMDADPSLLFTSPLPGPPRADGVLLGHGSDVPKQVEIEGVHGYRFRHVSTRIFMFDMQRMHESIGHLPLLAPALPSRMKAVLLGNPPRAREAEVIMGETLQANGMSRLDFLGSEGGLWSLHPPYRNAAFYEQLPSLIDSVERGQIPDAQRGDYDMNDSMIDWSAQRAANRRHHRYLRLLRDRLGLAR</sequence>
<evidence type="ECO:0000313" key="1">
    <source>
        <dbReference type="EMBL" id="QEI07923.1"/>
    </source>
</evidence>
<dbReference type="RefSeq" id="WP_148816970.1">
    <property type="nucleotide sequence ID" value="NZ_CP043046.1"/>
</dbReference>
<dbReference type="Proteomes" id="UP000325161">
    <property type="component" value="Chromosome"/>
</dbReference>
<organism evidence="1 2">
    <name type="scientific">Pigmentiphaga aceris</name>
    <dbReference type="NCBI Taxonomy" id="1940612"/>
    <lineage>
        <taxon>Bacteria</taxon>
        <taxon>Pseudomonadati</taxon>
        <taxon>Pseudomonadota</taxon>
        <taxon>Betaproteobacteria</taxon>
        <taxon>Burkholderiales</taxon>
        <taxon>Alcaligenaceae</taxon>
        <taxon>Pigmentiphaga</taxon>
    </lineage>
</organism>
<protein>
    <submittedName>
        <fullName evidence="1">Capsular biosynthesis protein</fullName>
    </submittedName>
</protein>